<feature type="domain" description="G-protein coupled receptors family 1 profile" evidence="11">
    <location>
        <begin position="41"/>
        <end position="290"/>
    </location>
</feature>
<feature type="transmembrane region" description="Helical" evidence="10">
    <location>
        <begin position="98"/>
        <end position="120"/>
    </location>
</feature>
<keyword evidence="4 9" id="KW-0812">Transmembrane</keyword>
<evidence type="ECO:0000256" key="1">
    <source>
        <dbReference type="ARBA" id="ARBA00004651"/>
    </source>
</evidence>
<evidence type="ECO:0000313" key="12">
    <source>
        <dbReference type="Ensembl" id="ENSSHAP00000031248.1"/>
    </source>
</evidence>
<keyword evidence="8 9" id="KW-0807">Transducer</keyword>
<accession>A0A7N4P0D4</accession>
<dbReference type="InterPro" id="IPR000725">
    <property type="entry name" value="Olfact_rcpt"/>
</dbReference>
<keyword evidence="13" id="KW-1185">Reference proteome</keyword>
<dbReference type="PROSITE" id="PS00237">
    <property type="entry name" value="G_PROTEIN_RECEP_F1_1"/>
    <property type="match status" value="1"/>
</dbReference>
<proteinExistence type="inferred from homology"/>
<feature type="transmembrane region" description="Helical" evidence="10">
    <location>
        <begin position="141"/>
        <end position="164"/>
    </location>
</feature>
<dbReference type="InterPro" id="IPR017452">
    <property type="entry name" value="GPCR_Rhodpsn_7TM"/>
</dbReference>
<name>A0A7N4P0D4_SARHA</name>
<feature type="transmembrane region" description="Helical" evidence="10">
    <location>
        <begin position="240"/>
        <end position="261"/>
    </location>
</feature>
<feature type="transmembrane region" description="Helical" evidence="10">
    <location>
        <begin position="197"/>
        <end position="219"/>
    </location>
</feature>
<keyword evidence="2 10" id="KW-1003">Cell membrane</keyword>
<keyword evidence="9" id="KW-0675">Receptor</keyword>
<evidence type="ECO:0000259" key="11">
    <source>
        <dbReference type="PROSITE" id="PS50262"/>
    </source>
</evidence>
<dbReference type="GO" id="GO:0004930">
    <property type="term" value="F:G protein-coupled receptor activity"/>
    <property type="evidence" value="ECO:0007669"/>
    <property type="project" value="UniProtKB-KW"/>
</dbReference>
<dbReference type="GO" id="GO:0004984">
    <property type="term" value="F:olfactory receptor activity"/>
    <property type="evidence" value="ECO:0007669"/>
    <property type="project" value="InterPro"/>
</dbReference>
<dbReference type="GO" id="GO:0005886">
    <property type="term" value="C:plasma membrane"/>
    <property type="evidence" value="ECO:0007669"/>
    <property type="project" value="UniProtKB-SubCell"/>
</dbReference>
<dbReference type="Gene3D" id="1.20.1070.10">
    <property type="entry name" value="Rhodopsin 7-helix transmembrane proteins"/>
    <property type="match status" value="1"/>
</dbReference>
<dbReference type="KEGG" id="shr:100931878"/>
<dbReference type="GeneTree" id="ENSGT01150000286972"/>
<sequence>MERSNVTFVVEFILLGFSDLPNLRSLLFGIFLVIYMSILLGNGLLIIITKMNPALQTPMYFFLGNFSFLEICYTSVTLPRILRDIWTQKGNIPFLSCALQICSLYILGIAECLLLAVMAYDRYVAICKPLYYPLIMNHKTCVQLVLASWITATPAQIGLTYQIFSLNFCGSNKLNHIFCDTPPLLEVACGDTSQKELLIFLNTVFFVMVPFFFTLISYVKIITTILKLPSTSGKSKAFSTCSSHLIVVCLFFGSGSIVYLRPKSSHSAKSDKVFSLFYTTVIPLLNPLIYSLRNKDVIAALRKLLPK</sequence>
<evidence type="ECO:0000256" key="7">
    <source>
        <dbReference type="ARBA" id="ARBA00023136"/>
    </source>
</evidence>
<evidence type="ECO:0000256" key="5">
    <source>
        <dbReference type="ARBA" id="ARBA00022725"/>
    </source>
</evidence>
<dbReference type="Pfam" id="PF13853">
    <property type="entry name" value="7tm_4"/>
    <property type="match status" value="1"/>
</dbReference>
<evidence type="ECO:0000256" key="2">
    <source>
        <dbReference type="ARBA" id="ARBA00022475"/>
    </source>
</evidence>
<evidence type="ECO:0000313" key="13">
    <source>
        <dbReference type="Proteomes" id="UP000007648"/>
    </source>
</evidence>
<dbReference type="PRINTS" id="PR00245">
    <property type="entry name" value="OLFACTORYR"/>
</dbReference>
<dbReference type="OrthoDB" id="9975554at2759"/>
<dbReference type="PRINTS" id="PR00237">
    <property type="entry name" value="GPCRRHODOPSN"/>
</dbReference>
<comment type="subcellular location">
    <subcellularLocation>
        <location evidence="1 10">Cell membrane</location>
        <topology evidence="1 10">Multi-pass membrane protein</topology>
    </subcellularLocation>
</comment>
<feature type="transmembrane region" description="Helical" evidence="10">
    <location>
        <begin position="273"/>
        <end position="292"/>
    </location>
</feature>
<dbReference type="Ensembl" id="ENSSHAT00000031254.1">
    <property type="protein sequence ID" value="ENSSHAP00000031248.1"/>
    <property type="gene ID" value="ENSSHAG00000027296.1"/>
</dbReference>
<dbReference type="FunCoup" id="A0A7N4P0D4">
    <property type="interactions" value="481"/>
</dbReference>
<dbReference type="CDD" id="cd15225">
    <property type="entry name" value="7tmA_OR10A-like"/>
    <property type="match status" value="1"/>
</dbReference>
<evidence type="ECO:0000256" key="6">
    <source>
        <dbReference type="ARBA" id="ARBA00022989"/>
    </source>
</evidence>
<reference evidence="12" key="3">
    <citation type="submission" date="2025-09" db="UniProtKB">
        <authorList>
            <consortium name="Ensembl"/>
        </authorList>
    </citation>
    <scope>IDENTIFICATION</scope>
</reference>
<dbReference type="PROSITE" id="PS50262">
    <property type="entry name" value="G_PROTEIN_RECEP_F1_2"/>
    <property type="match status" value="1"/>
</dbReference>
<organism evidence="12 13">
    <name type="scientific">Sarcophilus harrisii</name>
    <name type="common">Tasmanian devil</name>
    <name type="synonym">Sarcophilus laniarius</name>
    <dbReference type="NCBI Taxonomy" id="9305"/>
    <lineage>
        <taxon>Eukaryota</taxon>
        <taxon>Metazoa</taxon>
        <taxon>Chordata</taxon>
        <taxon>Craniata</taxon>
        <taxon>Vertebrata</taxon>
        <taxon>Euteleostomi</taxon>
        <taxon>Mammalia</taxon>
        <taxon>Metatheria</taxon>
        <taxon>Dasyuromorphia</taxon>
        <taxon>Dasyuridae</taxon>
        <taxon>Sarcophilus</taxon>
    </lineage>
</organism>
<evidence type="ECO:0000256" key="8">
    <source>
        <dbReference type="ARBA" id="ARBA00023224"/>
    </source>
</evidence>
<keyword evidence="7 10" id="KW-0472">Membrane</keyword>
<keyword evidence="3 10" id="KW-0716">Sensory transduction</keyword>
<comment type="similarity">
    <text evidence="9">Belongs to the G-protein coupled receptor 1 family.</text>
</comment>
<dbReference type="Proteomes" id="UP000007648">
    <property type="component" value="Unassembled WGS sequence"/>
</dbReference>
<feature type="transmembrane region" description="Helical" evidence="10">
    <location>
        <begin position="60"/>
        <end position="78"/>
    </location>
</feature>
<dbReference type="InterPro" id="IPR000276">
    <property type="entry name" value="GPCR_Rhodpsn"/>
</dbReference>
<dbReference type="SUPFAM" id="SSF81321">
    <property type="entry name" value="Family A G protein-coupled receptor-like"/>
    <property type="match status" value="1"/>
</dbReference>
<gene>
    <name evidence="12" type="primary">LOC100931878</name>
</gene>
<protein>
    <recommendedName>
        <fullName evidence="10">Olfactory receptor</fullName>
    </recommendedName>
</protein>
<dbReference type="GeneID" id="100931878"/>
<keyword evidence="5 10" id="KW-0552">Olfaction</keyword>
<dbReference type="FunFam" id="1.20.1070.10:FF:000001">
    <property type="entry name" value="Olfactory receptor"/>
    <property type="match status" value="1"/>
</dbReference>
<feature type="transmembrane region" description="Helical" evidence="10">
    <location>
        <begin position="26"/>
        <end position="48"/>
    </location>
</feature>
<dbReference type="RefSeq" id="XP_003774383.2">
    <property type="nucleotide sequence ID" value="XM_003774335.3"/>
</dbReference>
<reference evidence="12 13" key="1">
    <citation type="journal article" date="2011" name="Proc. Natl. Acad. Sci. U.S.A.">
        <title>Genetic diversity and population structure of the endangered marsupial Sarcophilus harrisii (Tasmanian devil).</title>
        <authorList>
            <person name="Miller W."/>
            <person name="Hayes V.M."/>
            <person name="Ratan A."/>
            <person name="Petersen D.C."/>
            <person name="Wittekindt N.E."/>
            <person name="Miller J."/>
            <person name="Walenz B."/>
            <person name="Knight J."/>
            <person name="Qi J."/>
            <person name="Zhao F."/>
            <person name="Wang Q."/>
            <person name="Bedoya-Reina O.C."/>
            <person name="Katiyar N."/>
            <person name="Tomsho L.P."/>
            <person name="Kasson L.M."/>
            <person name="Hardie R.A."/>
            <person name="Woodbridge P."/>
            <person name="Tindall E.A."/>
            <person name="Bertelsen M.F."/>
            <person name="Dixon D."/>
            <person name="Pyecroft S."/>
            <person name="Helgen K.M."/>
            <person name="Lesk A.M."/>
            <person name="Pringle T.H."/>
            <person name="Patterson N."/>
            <person name="Zhang Y."/>
            <person name="Kreiss A."/>
            <person name="Woods G.M."/>
            <person name="Jones M.E."/>
            <person name="Schuster S.C."/>
        </authorList>
    </citation>
    <scope>NUCLEOTIDE SEQUENCE [LARGE SCALE GENOMIC DNA]</scope>
</reference>
<dbReference type="PANTHER" id="PTHR26453">
    <property type="entry name" value="OLFACTORY RECEPTOR"/>
    <property type="match status" value="1"/>
</dbReference>
<dbReference type="AlphaFoldDB" id="A0A7N4P0D4"/>
<dbReference type="InParanoid" id="A0A7N4P0D4"/>
<evidence type="ECO:0000256" key="10">
    <source>
        <dbReference type="RuleBase" id="RU363047"/>
    </source>
</evidence>
<keyword evidence="6 10" id="KW-1133">Transmembrane helix</keyword>
<evidence type="ECO:0000256" key="9">
    <source>
        <dbReference type="RuleBase" id="RU000688"/>
    </source>
</evidence>
<evidence type="ECO:0000256" key="3">
    <source>
        <dbReference type="ARBA" id="ARBA00022606"/>
    </source>
</evidence>
<keyword evidence="9" id="KW-0297">G-protein coupled receptor</keyword>
<evidence type="ECO:0000256" key="4">
    <source>
        <dbReference type="ARBA" id="ARBA00022692"/>
    </source>
</evidence>
<reference evidence="12" key="2">
    <citation type="submission" date="2025-08" db="UniProtKB">
        <authorList>
            <consortium name="Ensembl"/>
        </authorList>
    </citation>
    <scope>IDENTIFICATION</scope>
</reference>